<dbReference type="GO" id="GO:0006446">
    <property type="term" value="P:regulation of translational initiation"/>
    <property type="evidence" value="ECO:0007669"/>
    <property type="project" value="TreeGrafter"/>
</dbReference>
<dbReference type="eggNOG" id="COG1739">
    <property type="taxonomic scope" value="Bacteria"/>
</dbReference>
<dbReference type="GO" id="GO:0005737">
    <property type="term" value="C:cytoplasm"/>
    <property type="evidence" value="ECO:0007669"/>
    <property type="project" value="TreeGrafter"/>
</dbReference>
<dbReference type="InterPro" id="IPR023582">
    <property type="entry name" value="Impact"/>
</dbReference>
<comment type="similarity">
    <text evidence="1">Belongs to the IMPACT family.</text>
</comment>
<proteinExistence type="inferred from homology"/>
<dbReference type="PROSITE" id="PS00910">
    <property type="entry name" value="UPF0029"/>
    <property type="match status" value="1"/>
</dbReference>
<dbReference type="InterPro" id="IPR001498">
    <property type="entry name" value="Impact_N"/>
</dbReference>
<dbReference type="SUPFAM" id="SSF54211">
    <property type="entry name" value="Ribosomal protein S5 domain 2-like"/>
    <property type="match status" value="1"/>
</dbReference>
<dbReference type="Proteomes" id="UP000003586">
    <property type="component" value="Chromosome"/>
</dbReference>
<gene>
    <name evidence="3" type="ORF">NIASO_04390</name>
</gene>
<dbReference type="PANTHER" id="PTHR16301:SF20">
    <property type="entry name" value="IMPACT FAMILY MEMBER YIGZ"/>
    <property type="match status" value="1"/>
</dbReference>
<feature type="domain" description="Impact N-terminal" evidence="2">
    <location>
        <begin position="21"/>
        <end position="126"/>
    </location>
</feature>
<dbReference type="InterPro" id="IPR036956">
    <property type="entry name" value="Impact_N_sf"/>
</dbReference>
<dbReference type="Gene3D" id="3.30.70.240">
    <property type="match status" value="1"/>
</dbReference>
<reference evidence="3 4" key="1">
    <citation type="submission" date="2013-12" db="EMBL/GenBank/DDBJ databases">
        <authorList>
            <consortium name="DOE Joint Genome Institute"/>
            <person name="Eisen J."/>
            <person name="Huntemann M."/>
            <person name="Han J."/>
            <person name="Chen A."/>
            <person name="Kyrpides N."/>
            <person name="Mavromatis K."/>
            <person name="Markowitz V."/>
            <person name="Palaniappan K."/>
            <person name="Ivanova N."/>
            <person name="Schaumberg A."/>
            <person name="Pati A."/>
            <person name="Liolios K."/>
            <person name="Nordberg H.P."/>
            <person name="Cantor M.N."/>
            <person name="Hua S.X."/>
            <person name="Woyke T."/>
        </authorList>
    </citation>
    <scope>NUCLEOTIDE SEQUENCE [LARGE SCALE GENOMIC DNA]</scope>
    <source>
        <strain evidence="4">DSM 19437</strain>
    </source>
</reference>
<organism evidence="3 4">
    <name type="scientific">Niabella soli DSM 19437</name>
    <dbReference type="NCBI Taxonomy" id="929713"/>
    <lineage>
        <taxon>Bacteria</taxon>
        <taxon>Pseudomonadati</taxon>
        <taxon>Bacteroidota</taxon>
        <taxon>Chitinophagia</taxon>
        <taxon>Chitinophagales</taxon>
        <taxon>Chitinophagaceae</taxon>
        <taxon>Niabella</taxon>
    </lineage>
</organism>
<protein>
    <submittedName>
        <fullName evidence="3">Thymidylate synthase</fullName>
    </submittedName>
</protein>
<dbReference type="STRING" id="929713.NIASO_04390"/>
<dbReference type="RefSeq" id="WP_008583279.1">
    <property type="nucleotide sequence ID" value="NZ_CP007035.1"/>
</dbReference>
<dbReference type="Gene3D" id="3.30.230.30">
    <property type="entry name" value="Impact, N-terminal domain"/>
    <property type="match status" value="1"/>
</dbReference>
<dbReference type="OrthoDB" id="9813771at2"/>
<dbReference type="InterPro" id="IPR020568">
    <property type="entry name" value="Ribosomal_Su5_D2-typ_SF"/>
</dbReference>
<name>W0EV08_9BACT</name>
<dbReference type="InterPro" id="IPR020569">
    <property type="entry name" value="UPF0029_Impact_CS"/>
</dbReference>
<evidence type="ECO:0000259" key="2">
    <source>
        <dbReference type="Pfam" id="PF01205"/>
    </source>
</evidence>
<dbReference type="EMBL" id="CP007035">
    <property type="protein sequence ID" value="AHF14635.1"/>
    <property type="molecule type" value="Genomic_DNA"/>
</dbReference>
<dbReference type="PANTHER" id="PTHR16301">
    <property type="entry name" value="IMPACT-RELATED"/>
    <property type="match status" value="1"/>
</dbReference>
<sequence length="205" mass="22889">MDKMHYYQTIETGAQAEYKDRGSRFIAYTYPLKNTDEFKKIIAAVKKEHPKANHHCFAYRLGTDGTQFRASDAGEPSGTAGRPILGQIDSRNVTDILIVVVRYFGGTLLGVPGLINAYKTAAALALQVTPVVRKPILDKFNLQFDYTQLNPVMTIVKQFDCSVLKQDVQLFCSLDIGIPKNRVTEAMHRLGDIANIAIKPLEEIK</sequence>
<dbReference type="AlphaFoldDB" id="W0EV08"/>
<evidence type="ECO:0000313" key="4">
    <source>
        <dbReference type="Proteomes" id="UP000003586"/>
    </source>
</evidence>
<dbReference type="KEGG" id="nso:NIASO_04390"/>
<dbReference type="Pfam" id="PF01205">
    <property type="entry name" value="Impact_N"/>
    <property type="match status" value="1"/>
</dbReference>
<accession>W0EV08</accession>
<dbReference type="HOGENOM" id="CLU_083552_1_0_10"/>
<evidence type="ECO:0000256" key="1">
    <source>
        <dbReference type="ARBA" id="ARBA00007665"/>
    </source>
</evidence>
<keyword evidence="4" id="KW-1185">Reference proteome</keyword>
<evidence type="ECO:0000313" key="3">
    <source>
        <dbReference type="EMBL" id="AHF14635.1"/>
    </source>
</evidence>